<dbReference type="Proteomes" id="UP000004699">
    <property type="component" value="Unassembled WGS sequence"/>
</dbReference>
<evidence type="ECO:0000313" key="11">
    <source>
        <dbReference type="Proteomes" id="UP000004699"/>
    </source>
</evidence>
<dbReference type="GO" id="GO:0044877">
    <property type="term" value="F:protein-containing complex binding"/>
    <property type="evidence" value="ECO:0007669"/>
    <property type="project" value="InterPro"/>
</dbReference>
<keyword evidence="3" id="KW-0812">Transmembrane</keyword>
<protein>
    <recommendedName>
        <fullName evidence="8">Ancillary SecYEG translocon subunit</fullName>
    </recommendedName>
</protein>
<gene>
    <name evidence="10" type="ORF">NOR51B_59</name>
</gene>
<dbReference type="InterPro" id="IPR011990">
    <property type="entry name" value="TPR-like_helical_dom_sf"/>
</dbReference>
<dbReference type="AlphaFoldDB" id="B8KXH6"/>
<evidence type="ECO:0000259" key="9">
    <source>
        <dbReference type="Pfam" id="PF09976"/>
    </source>
</evidence>
<dbReference type="RefSeq" id="WP_009018870.1">
    <property type="nucleotide sequence ID" value="NZ_DS999411.1"/>
</dbReference>
<dbReference type="PIRSF" id="PIRSF006170">
    <property type="entry name" value="YfgM"/>
    <property type="match status" value="1"/>
</dbReference>
<keyword evidence="6" id="KW-0143">Chaperone</keyword>
<proteinExistence type="inferred from homology"/>
<dbReference type="eggNOG" id="COG2976">
    <property type="taxonomic scope" value="Bacteria"/>
</dbReference>
<evidence type="ECO:0000256" key="8">
    <source>
        <dbReference type="ARBA" id="ARBA00024235"/>
    </source>
</evidence>
<dbReference type="PANTHER" id="PTHR38035">
    <property type="entry name" value="UPF0070 PROTEIN YFGM"/>
    <property type="match status" value="1"/>
</dbReference>
<dbReference type="PANTHER" id="PTHR38035:SF1">
    <property type="entry name" value="ANCILLARY SECYEG TRANSLOCON SUBUNIT"/>
    <property type="match status" value="1"/>
</dbReference>
<evidence type="ECO:0000256" key="3">
    <source>
        <dbReference type="ARBA" id="ARBA00022692"/>
    </source>
</evidence>
<sequence>MSEHLQDEEQVEALKRWWSENGKSTLAAVVLAAGGTVGWQQYQAYSLDQRMEASQGYRAMTAIASSGSESARVDDLGEAIRSDFSGSIYAQFAAMEVAANAVANDDFAKAESELRWALGAGDPDSALGQLIQLRLARVLTAAGNEAGALAILESGSSAYPLGFALALGDLHFTAGRNDEALQAYRNARLTASALGVNPAALDEKIVSLESAAMADAPAGEEAAS</sequence>
<dbReference type="GO" id="GO:0005886">
    <property type="term" value="C:plasma membrane"/>
    <property type="evidence" value="ECO:0007669"/>
    <property type="project" value="UniProtKB-SubCell"/>
</dbReference>
<accession>B8KXH6</accession>
<dbReference type="InterPro" id="IPR026039">
    <property type="entry name" value="YfgM"/>
</dbReference>
<evidence type="ECO:0000256" key="6">
    <source>
        <dbReference type="ARBA" id="ARBA00023186"/>
    </source>
</evidence>
<organism evidence="10 11">
    <name type="scientific">Luminiphilus syltensis NOR5-1B</name>
    <dbReference type="NCBI Taxonomy" id="565045"/>
    <lineage>
        <taxon>Bacteria</taxon>
        <taxon>Pseudomonadati</taxon>
        <taxon>Pseudomonadota</taxon>
        <taxon>Gammaproteobacteria</taxon>
        <taxon>Cellvibrionales</taxon>
        <taxon>Halieaceae</taxon>
        <taxon>Luminiphilus</taxon>
    </lineage>
</organism>
<name>B8KXH6_9GAMM</name>
<evidence type="ECO:0000256" key="7">
    <source>
        <dbReference type="ARBA" id="ARBA00024197"/>
    </source>
</evidence>
<dbReference type="Gene3D" id="1.25.40.10">
    <property type="entry name" value="Tetratricopeptide repeat domain"/>
    <property type="match status" value="1"/>
</dbReference>
<comment type="similarity">
    <text evidence="7">Belongs to the YfgM family.</text>
</comment>
<feature type="domain" description="Ancillary SecYEG translocon subunit/Cell division coordinator CpoB TPR" evidence="9">
    <location>
        <begin position="15"/>
        <end position="193"/>
    </location>
</feature>
<dbReference type="EMBL" id="DS999411">
    <property type="protein sequence ID" value="EED34122.1"/>
    <property type="molecule type" value="Genomic_DNA"/>
</dbReference>
<dbReference type="STRING" id="565045.NOR51B_59"/>
<dbReference type="SUPFAM" id="SSF48452">
    <property type="entry name" value="TPR-like"/>
    <property type="match status" value="1"/>
</dbReference>
<evidence type="ECO:0000256" key="4">
    <source>
        <dbReference type="ARBA" id="ARBA00022989"/>
    </source>
</evidence>
<reference evidence="11" key="1">
    <citation type="journal article" date="2013" name="BMC Microbiol.">
        <title>Taxonomy and evolution of bacteriochlorophyll a-containing members of the OM60/NOR5 clade of marine gammaproteobacteria: description of Luminiphilus syltensis gen. nov., sp. nov., reclassification of Haliea rubra as Pseudohaliea rubra gen. nov., comb. nov., and emendation of Chromatocurvus halotolerans.</title>
        <authorList>
            <person name="Spring S."/>
            <person name="Riedel T."/>
            <person name="Sproer C."/>
            <person name="Yan S."/>
            <person name="Harder J."/>
            <person name="Fuchs B.M."/>
        </authorList>
    </citation>
    <scope>NUCLEOTIDE SEQUENCE [LARGE SCALE GENOMIC DNA]</scope>
    <source>
        <strain evidence="11">NOR51-B</strain>
    </source>
</reference>
<comment type="subcellular location">
    <subcellularLocation>
        <location evidence="1">Cell membrane</location>
        <topology evidence="1">Single-pass type II membrane protein</topology>
    </subcellularLocation>
</comment>
<dbReference type="HOGENOM" id="CLU_084785_1_0_6"/>
<dbReference type="OrthoDB" id="9789675at2"/>
<keyword evidence="5" id="KW-0472">Membrane</keyword>
<keyword evidence="2" id="KW-1003">Cell membrane</keyword>
<keyword evidence="4" id="KW-1133">Transmembrane helix</keyword>
<dbReference type="Pfam" id="PF09976">
    <property type="entry name" value="TPR_21"/>
    <property type="match status" value="1"/>
</dbReference>
<evidence type="ECO:0000256" key="1">
    <source>
        <dbReference type="ARBA" id="ARBA00004401"/>
    </source>
</evidence>
<keyword evidence="11" id="KW-1185">Reference proteome</keyword>
<evidence type="ECO:0000256" key="5">
    <source>
        <dbReference type="ARBA" id="ARBA00023136"/>
    </source>
</evidence>
<evidence type="ECO:0000313" key="10">
    <source>
        <dbReference type="EMBL" id="EED34122.1"/>
    </source>
</evidence>
<evidence type="ECO:0000256" key="2">
    <source>
        <dbReference type="ARBA" id="ARBA00022475"/>
    </source>
</evidence>
<dbReference type="InterPro" id="IPR018704">
    <property type="entry name" value="SecYEG/CpoB_TPR"/>
</dbReference>